<dbReference type="InterPro" id="IPR009056">
    <property type="entry name" value="Cyt_c-like_dom"/>
</dbReference>
<gene>
    <name evidence="9" type="ORF">Q9312_03530</name>
</gene>
<evidence type="ECO:0000313" key="9">
    <source>
        <dbReference type="EMBL" id="WMS87996.1"/>
    </source>
</evidence>
<evidence type="ECO:0000256" key="3">
    <source>
        <dbReference type="ARBA" id="ARBA00022723"/>
    </source>
</evidence>
<dbReference type="Pfam" id="PF00034">
    <property type="entry name" value="Cytochrom_C"/>
    <property type="match status" value="1"/>
</dbReference>
<reference evidence="9 10" key="1">
    <citation type="submission" date="2023-08" db="EMBL/GenBank/DDBJ databases">
        <title>Pleionea litopenaei sp. nov., isolated from stomach of juvenile Litopenaeus vannamei.</title>
        <authorList>
            <person name="Rho A.M."/>
            <person name="Hwang C.Y."/>
        </authorList>
    </citation>
    <scope>NUCLEOTIDE SEQUENCE [LARGE SCALE GENOMIC DNA]</scope>
    <source>
        <strain evidence="9 10">HL-JVS1</strain>
    </source>
</reference>
<evidence type="ECO:0000256" key="6">
    <source>
        <dbReference type="PROSITE-ProRule" id="PRU00433"/>
    </source>
</evidence>
<sequence length="106" mass="11228">MNGLKGLVMVAIGLLGTTVNFASAADIEKGKQKALICGSCHGKDGVGIAENIPNLAGQKETYLALQLLAFRDGFRKNMQMTPMAKGLTDEDIQNIAAFYASLPAKK</sequence>
<proteinExistence type="predicted"/>
<dbReference type="PANTHER" id="PTHR33751">
    <property type="entry name" value="CBB3-TYPE CYTOCHROME C OXIDASE SUBUNIT FIXP"/>
    <property type="match status" value="1"/>
</dbReference>
<evidence type="ECO:0000256" key="5">
    <source>
        <dbReference type="ARBA" id="ARBA00023004"/>
    </source>
</evidence>
<keyword evidence="7" id="KW-0732">Signal</keyword>
<dbReference type="KEGG" id="plei:Q9312_03530"/>
<dbReference type="EMBL" id="CP133548">
    <property type="protein sequence ID" value="WMS87996.1"/>
    <property type="molecule type" value="Genomic_DNA"/>
</dbReference>
<keyword evidence="5 6" id="KW-0408">Iron</keyword>
<dbReference type="SUPFAM" id="SSF46626">
    <property type="entry name" value="Cytochrome c"/>
    <property type="match status" value="1"/>
</dbReference>
<feature type="domain" description="Cytochrome c" evidence="8">
    <location>
        <begin position="25"/>
        <end position="103"/>
    </location>
</feature>
<feature type="signal peptide" evidence="7">
    <location>
        <begin position="1"/>
        <end position="24"/>
    </location>
</feature>
<protein>
    <submittedName>
        <fullName evidence="9">Cytochrome c</fullName>
    </submittedName>
</protein>
<dbReference type="AlphaFoldDB" id="A0AA51RUL2"/>
<dbReference type="Gene3D" id="1.10.760.10">
    <property type="entry name" value="Cytochrome c-like domain"/>
    <property type="match status" value="1"/>
</dbReference>
<organism evidence="9 10">
    <name type="scientific">Pleionea litopenaei</name>
    <dbReference type="NCBI Taxonomy" id="3070815"/>
    <lineage>
        <taxon>Bacteria</taxon>
        <taxon>Pseudomonadati</taxon>
        <taxon>Pseudomonadota</taxon>
        <taxon>Gammaproteobacteria</taxon>
        <taxon>Oceanospirillales</taxon>
        <taxon>Pleioneaceae</taxon>
        <taxon>Pleionea</taxon>
    </lineage>
</organism>
<dbReference type="InterPro" id="IPR050597">
    <property type="entry name" value="Cytochrome_c_Oxidase_Subunit"/>
</dbReference>
<evidence type="ECO:0000256" key="1">
    <source>
        <dbReference type="ARBA" id="ARBA00022448"/>
    </source>
</evidence>
<dbReference type="PROSITE" id="PS51007">
    <property type="entry name" value="CYTC"/>
    <property type="match status" value="1"/>
</dbReference>
<dbReference type="Proteomes" id="UP001239782">
    <property type="component" value="Chromosome"/>
</dbReference>
<keyword evidence="3 6" id="KW-0479">Metal-binding</keyword>
<evidence type="ECO:0000256" key="4">
    <source>
        <dbReference type="ARBA" id="ARBA00022982"/>
    </source>
</evidence>
<dbReference type="InterPro" id="IPR036909">
    <property type="entry name" value="Cyt_c-like_dom_sf"/>
</dbReference>
<dbReference type="GO" id="GO:0009055">
    <property type="term" value="F:electron transfer activity"/>
    <property type="evidence" value="ECO:0007669"/>
    <property type="project" value="InterPro"/>
</dbReference>
<dbReference type="PANTHER" id="PTHR33751:SF9">
    <property type="entry name" value="CYTOCHROME C4"/>
    <property type="match status" value="1"/>
</dbReference>
<evidence type="ECO:0000259" key="8">
    <source>
        <dbReference type="PROSITE" id="PS51007"/>
    </source>
</evidence>
<keyword evidence="4" id="KW-0249">Electron transport</keyword>
<accession>A0AA51RUL2</accession>
<evidence type="ECO:0000256" key="7">
    <source>
        <dbReference type="SAM" id="SignalP"/>
    </source>
</evidence>
<dbReference type="GO" id="GO:0020037">
    <property type="term" value="F:heme binding"/>
    <property type="evidence" value="ECO:0007669"/>
    <property type="project" value="InterPro"/>
</dbReference>
<keyword evidence="2 6" id="KW-0349">Heme</keyword>
<feature type="chain" id="PRO_5041276621" evidence="7">
    <location>
        <begin position="25"/>
        <end position="106"/>
    </location>
</feature>
<keyword evidence="1" id="KW-0813">Transport</keyword>
<evidence type="ECO:0000256" key="2">
    <source>
        <dbReference type="ARBA" id="ARBA00022617"/>
    </source>
</evidence>
<evidence type="ECO:0000313" key="10">
    <source>
        <dbReference type="Proteomes" id="UP001239782"/>
    </source>
</evidence>
<dbReference type="GO" id="GO:0046872">
    <property type="term" value="F:metal ion binding"/>
    <property type="evidence" value="ECO:0007669"/>
    <property type="project" value="UniProtKB-KW"/>
</dbReference>
<keyword evidence="10" id="KW-1185">Reference proteome</keyword>
<dbReference type="RefSeq" id="WP_309203168.1">
    <property type="nucleotide sequence ID" value="NZ_CP133548.1"/>
</dbReference>
<name>A0AA51RUL2_9GAMM</name>